<protein>
    <submittedName>
        <fullName evidence="1">Uncharacterized protein</fullName>
    </submittedName>
</protein>
<dbReference type="Proteomes" id="UP000499080">
    <property type="component" value="Unassembled WGS sequence"/>
</dbReference>
<dbReference type="OrthoDB" id="6426898at2759"/>
<dbReference type="GO" id="GO:0004190">
    <property type="term" value="F:aspartic-type endopeptidase activity"/>
    <property type="evidence" value="ECO:0007669"/>
    <property type="project" value="InterPro"/>
</dbReference>
<evidence type="ECO:0000313" key="2">
    <source>
        <dbReference type="Proteomes" id="UP000499080"/>
    </source>
</evidence>
<organism evidence="1 2">
    <name type="scientific">Araneus ventricosus</name>
    <name type="common">Orbweaver spider</name>
    <name type="synonym">Epeira ventricosa</name>
    <dbReference type="NCBI Taxonomy" id="182803"/>
    <lineage>
        <taxon>Eukaryota</taxon>
        <taxon>Metazoa</taxon>
        <taxon>Ecdysozoa</taxon>
        <taxon>Arthropoda</taxon>
        <taxon>Chelicerata</taxon>
        <taxon>Arachnida</taxon>
        <taxon>Araneae</taxon>
        <taxon>Araneomorphae</taxon>
        <taxon>Entelegynae</taxon>
        <taxon>Araneoidea</taxon>
        <taxon>Araneidae</taxon>
        <taxon>Araneus</taxon>
    </lineage>
</organism>
<evidence type="ECO:0000313" key="1">
    <source>
        <dbReference type="EMBL" id="GBN10575.1"/>
    </source>
</evidence>
<accession>A0A4Y2L7A5</accession>
<reference evidence="1 2" key="1">
    <citation type="journal article" date="2019" name="Sci. Rep.">
        <title>Orb-weaving spider Araneus ventricosus genome elucidates the spidroin gene catalogue.</title>
        <authorList>
            <person name="Kono N."/>
            <person name="Nakamura H."/>
            <person name="Ohtoshi R."/>
            <person name="Moran D.A.P."/>
            <person name="Shinohara A."/>
            <person name="Yoshida Y."/>
            <person name="Fujiwara M."/>
            <person name="Mori M."/>
            <person name="Tomita M."/>
            <person name="Arakawa K."/>
        </authorList>
    </citation>
    <scope>NUCLEOTIDE SEQUENCE [LARGE SCALE GENOMIC DNA]</scope>
</reference>
<keyword evidence="2" id="KW-1185">Reference proteome</keyword>
<dbReference type="InterPro" id="IPR021109">
    <property type="entry name" value="Peptidase_aspartic_dom_sf"/>
</dbReference>
<sequence>MKKNLEVGGTDGVPPPLKGLKKSKACFVCLKVRHRFRNCKSNVQYMIWRKKHWTILCPETSNSTNINITQNPTIDENIALSNQSQLEVLLQTLVVITEVGGKTKTVRALLDTGSQRSYLLKSTINQMKATAKQSENLTHIVFGGISSKKQHNCYKLSVSNLKKTYSCKMQVLDQQVICQYIPSIQEGPWSEELQNKGNEFTDIGKSSQPIELLIGADYAGNFFTENVLHLSSGLVAVETYLG</sequence>
<name>A0A4Y2L7A5_ARAVE</name>
<dbReference type="EMBL" id="BGPR01005481">
    <property type="protein sequence ID" value="GBN10575.1"/>
    <property type="molecule type" value="Genomic_DNA"/>
</dbReference>
<proteinExistence type="predicted"/>
<dbReference type="Gene3D" id="2.40.70.10">
    <property type="entry name" value="Acid Proteases"/>
    <property type="match status" value="1"/>
</dbReference>
<comment type="caution">
    <text evidence="1">The sequence shown here is derived from an EMBL/GenBank/DDBJ whole genome shotgun (WGS) entry which is preliminary data.</text>
</comment>
<dbReference type="PROSITE" id="PS00141">
    <property type="entry name" value="ASP_PROTEASE"/>
    <property type="match status" value="1"/>
</dbReference>
<gene>
    <name evidence="1" type="ORF">AVEN_211941_1</name>
</gene>
<dbReference type="GO" id="GO:0006508">
    <property type="term" value="P:proteolysis"/>
    <property type="evidence" value="ECO:0007669"/>
    <property type="project" value="InterPro"/>
</dbReference>
<dbReference type="AlphaFoldDB" id="A0A4Y2L7A5"/>
<dbReference type="InterPro" id="IPR001969">
    <property type="entry name" value="Aspartic_peptidase_AS"/>
</dbReference>